<dbReference type="AlphaFoldDB" id="A0A1E4SC44"/>
<dbReference type="InterPro" id="IPR001086">
    <property type="entry name" value="Preph_deHydtase"/>
</dbReference>
<dbReference type="PROSITE" id="PS00857">
    <property type="entry name" value="PREPHENATE_DEHYDR_1"/>
    <property type="match status" value="1"/>
</dbReference>
<evidence type="ECO:0000313" key="10">
    <source>
        <dbReference type="Proteomes" id="UP000094285"/>
    </source>
</evidence>
<dbReference type="EC" id="4.2.1.51" evidence="2"/>
<evidence type="ECO:0000256" key="4">
    <source>
        <dbReference type="ARBA" id="ARBA00023141"/>
    </source>
</evidence>
<evidence type="ECO:0000256" key="6">
    <source>
        <dbReference type="ARBA" id="ARBA00023239"/>
    </source>
</evidence>
<dbReference type="GO" id="GO:0004664">
    <property type="term" value="F:prephenate dehydratase activity"/>
    <property type="evidence" value="ECO:0007669"/>
    <property type="project" value="UniProtKB-EC"/>
</dbReference>
<dbReference type="GeneID" id="30985392"/>
<dbReference type="InterPro" id="IPR018528">
    <property type="entry name" value="Preph_deHydtase_CS"/>
</dbReference>
<dbReference type="PANTHER" id="PTHR21022:SF19">
    <property type="entry name" value="PREPHENATE DEHYDRATASE-RELATED"/>
    <property type="match status" value="1"/>
</dbReference>
<evidence type="ECO:0000259" key="8">
    <source>
        <dbReference type="PROSITE" id="PS51671"/>
    </source>
</evidence>
<dbReference type="SUPFAM" id="SSF53850">
    <property type="entry name" value="Periplasmic binding protein-like II"/>
    <property type="match status" value="1"/>
</dbReference>
<dbReference type="Gene3D" id="3.40.190.10">
    <property type="entry name" value="Periplasmic binding protein-like II"/>
    <property type="match status" value="2"/>
</dbReference>
<organism evidence="9 10">
    <name type="scientific">Suhomyces tanzawaensis NRRL Y-17324</name>
    <dbReference type="NCBI Taxonomy" id="984487"/>
    <lineage>
        <taxon>Eukaryota</taxon>
        <taxon>Fungi</taxon>
        <taxon>Dikarya</taxon>
        <taxon>Ascomycota</taxon>
        <taxon>Saccharomycotina</taxon>
        <taxon>Pichiomycetes</taxon>
        <taxon>Debaryomycetaceae</taxon>
        <taxon>Suhomyces</taxon>
    </lineage>
</organism>
<dbReference type="PIRSF" id="PIRSF001500">
    <property type="entry name" value="Chor_mut_pdt_Ppr"/>
    <property type="match status" value="1"/>
</dbReference>
<dbReference type="Gene3D" id="3.30.70.260">
    <property type="match status" value="1"/>
</dbReference>
<dbReference type="Pfam" id="PF00800">
    <property type="entry name" value="PDT"/>
    <property type="match status" value="1"/>
</dbReference>
<protein>
    <recommendedName>
        <fullName evidence="2">prephenate dehydratase</fullName>
        <ecNumber evidence="2">4.2.1.51</ecNumber>
    </recommendedName>
</protein>
<feature type="domain" description="Prephenate dehydratase" evidence="7">
    <location>
        <begin position="4"/>
        <end position="198"/>
    </location>
</feature>
<dbReference type="Proteomes" id="UP000094285">
    <property type="component" value="Unassembled WGS sequence"/>
</dbReference>
<dbReference type="OrthoDB" id="983542at2759"/>
<dbReference type="UniPathway" id="UPA00121">
    <property type="reaction ID" value="UER00345"/>
</dbReference>
<dbReference type="PANTHER" id="PTHR21022">
    <property type="entry name" value="PREPHENATE DEHYDRATASE P PROTEIN"/>
    <property type="match status" value="1"/>
</dbReference>
<dbReference type="Pfam" id="PF01842">
    <property type="entry name" value="ACT"/>
    <property type="match status" value="1"/>
</dbReference>
<evidence type="ECO:0000313" key="9">
    <source>
        <dbReference type="EMBL" id="ODV77036.1"/>
    </source>
</evidence>
<dbReference type="InterPro" id="IPR045865">
    <property type="entry name" value="ACT-like_dom_sf"/>
</dbReference>
<keyword evidence="10" id="KW-1185">Reference proteome</keyword>
<comment type="pathway">
    <text evidence="1">Amino-acid biosynthesis; L-phenylalanine biosynthesis; phenylpyruvate from prephenate: step 1/1.</text>
</comment>
<keyword evidence="6" id="KW-0456">Lyase</keyword>
<keyword evidence="5" id="KW-0584">Phenylalanine biosynthesis</keyword>
<dbReference type="SUPFAM" id="SSF55021">
    <property type="entry name" value="ACT-like"/>
    <property type="match status" value="1"/>
</dbReference>
<dbReference type="STRING" id="984487.A0A1E4SC44"/>
<dbReference type="CDD" id="cd13532">
    <property type="entry name" value="PBP2_PDT_like"/>
    <property type="match status" value="1"/>
</dbReference>
<dbReference type="EMBL" id="KV453916">
    <property type="protein sequence ID" value="ODV77036.1"/>
    <property type="molecule type" value="Genomic_DNA"/>
</dbReference>
<dbReference type="FunFam" id="3.40.190.10:FF:000254">
    <property type="entry name" value="Prephenate dehydratase"/>
    <property type="match status" value="1"/>
</dbReference>
<gene>
    <name evidence="9" type="ORF">CANTADRAFT_8200</name>
</gene>
<evidence type="ECO:0000259" key="7">
    <source>
        <dbReference type="PROSITE" id="PS51171"/>
    </source>
</evidence>
<dbReference type="GO" id="GO:0005737">
    <property type="term" value="C:cytoplasm"/>
    <property type="evidence" value="ECO:0007669"/>
    <property type="project" value="TreeGrafter"/>
</dbReference>
<keyword evidence="4" id="KW-0057">Aromatic amino acid biosynthesis</keyword>
<feature type="domain" description="ACT" evidence="8">
    <location>
        <begin position="218"/>
        <end position="297"/>
    </location>
</feature>
<proteinExistence type="predicted"/>
<dbReference type="GO" id="GO:0009094">
    <property type="term" value="P:L-phenylalanine biosynthetic process"/>
    <property type="evidence" value="ECO:0007669"/>
    <property type="project" value="UniProtKB-UniPathway"/>
</dbReference>
<name>A0A1E4SC44_9ASCO</name>
<accession>A0A1E4SC44</accession>
<dbReference type="InterPro" id="IPR002912">
    <property type="entry name" value="ACT_dom"/>
</dbReference>
<evidence type="ECO:0000256" key="5">
    <source>
        <dbReference type="ARBA" id="ARBA00023222"/>
    </source>
</evidence>
<evidence type="ECO:0000256" key="1">
    <source>
        <dbReference type="ARBA" id="ARBA00004741"/>
    </source>
</evidence>
<dbReference type="PROSITE" id="PS51671">
    <property type="entry name" value="ACT"/>
    <property type="match status" value="1"/>
</dbReference>
<sequence>MPFKVGFLGPEGTYTHQALIQQFGNDRSQVEIVALKTIGDCFEALESKKVDYTVVPFENSTNGQVVYTYDLLRDWFLPESDAGSHVPKFSIVAEQFVAIHHNFITRASDIDSITTIYSHPQVWTQVSSFLQSLKLAPSVKQIDTSSTSKAAQLVNEDATNTTACISSEASSELYGLPIMYRSIEDNHNNTTRFLVLGSQPLPYRAPESAPAKAYITSVMFTLNHNDPGALCDVLNVFREYGVNLTSINSRPSHLKKWQYLFFVEILAQPDESKQVKSGLEKAEQLCLNFVELGTFERSWRYNSN</sequence>
<dbReference type="NCBIfam" id="NF008865">
    <property type="entry name" value="PRK11898.1"/>
    <property type="match status" value="1"/>
</dbReference>
<evidence type="ECO:0000256" key="3">
    <source>
        <dbReference type="ARBA" id="ARBA00022605"/>
    </source>
</evidence>
<keyword evidence="3" id="KW-0028">Amino-acid biosynthesis</keyword>
<dbReference type="RefSeq" id="XP_020062158.1">
    <property type="nucleotide sequence ID" value="XM_020211256.1"/>
</dbReference>
<dbReference type="InterPro" id="IPR008242">
    <property type="entry name" value="Chor_mutase/pphenate_deHydtase"/>
</dbReference>
<evidence type="ECO:0000256" key="2">
    <source>
        <dbReference type="ARBA" id="ARBA00013147"/>
    </source>
</evidence>
<reference evidence="10" key="1">
    <citation type="submission" date="2016-05" db="EMBL/GenBank/DDBJ databases">
        <title>Comparative genomics of biotechnologically important yeasts.</title>
        <authorList>
            <consortium name="DOE Joint Genome Institute"/>
            <person name="Riley R."/>
            <person name="Haridas S."/>
            <person name="Wolfe K.H."/>
            <person name="Lopes M.R."/>
            <person name="Hittinger C.T."/>
            <person name="Goker M."/>
            <person name="Salamov A."/>
            <person name="Wisecaver J."/>
            <person name="Long T.M."/>
            <person name="Aerts A.L."/>
            <person name="Barry K."/>
            <person name="Choi C."/>
            <person name="Clum A."/>
            <person name="Coughlan A.Y."/>
            <person name="Deshpande S."/>
            <person name="Douglass A.P."/>
            <person name="Hanson S.J."/>
            <person name="Klenk H.-P."/>
            <person name="Labutti K."/>
            <person name="Lapidus A."/>
            <person name="Lindquist E."/>
            <person name="Lipzen A."/>
            <person name="Meier-Kolthoff J.P."/>
            <person name="Ohm R.A."/>
            <person name="Otillar R.P."/>
            <person name="Pangilinan J."/>
            <person name="Peng Y."/>
            <person name="Rokas A."/>
            <person name="Rosa C.A."/>
            <person name="Scheuner C."/>
            <person name="Sibirny A.A."/>
            <person name="Slot J.C."/>
            <person name="Stielow J.B."/>
            <person name="Sun H."/>
            <person name="Kurtzman C.P."/>
            <person name="Blackwell M."/>
            <person name="Grigoriev I.V."/>
            <person name="Jeffries T.W."/>
        </authorList>
    </citation>
    <scope>NUCLEOTIDE SEQUENCE [LARGE SCALE GENOMIC DNA]</scope>
    <source>
        <strain evidence="10">NRRL Y-17324</strain>
    </source>
</reference>
<dbReference type="PROSITE" id="PS51171">
    <property type="entry name" value="PREPHENATE_DEHYDR_3"/>
    <property type="match status" value="1"/>
</dbReference>
<dbReference type="CDD" id="cd04905">
    <property type="entry name" value="ACT_CM-PDT"/>
    <property type="match status" value="1"/>
</dbReference>